<protein>
    <submittedName>
        <fullName evidence="3">Aminotransferase class V-fold PLP-dependent enzyme</fullName>
    </submittedName>
</protein>
<keyword evidence="3" id="KW-0032">Aminotransferase</keyword>
<accession>A0A844SS24</accession>
<dbReference type="Gene3D" id="3.40.640.10">
    <property type="entry name" value="Type I PLP-dependent aspartate aminotransferase-like (Major domain)"/>
    <property type="match status" value="1"/>
</dbReference>
<gene>
    <name evidence="3" type="ORF">GPL21_11295</name>
</gene>
<evidence type="ECO:0000313" key="4">
    <source>
        <dbReference type="Proteomes" id="UP000436468"/>
    </source>
</evidence>
<evidence type="ECO:0000313" key="3">
    <source>
        <dbReference type="EMBL" id="MVT65691.1"/>
    </source>
</evidence>
<dbReference type="GO" id="GO:0008483">
    <property type="term" value="F:transaminase activity"/>
    <property type="evidence" value="ECO:0007669"/>
    <property type="project" value="UniProtKB-KW"/>
</dbReference>
<keyword evidence="3" id="KW-0808">Transferase</keyword>
<dbReference type="Proteomes" id="UP000436468">
    <property type="component" value="Unassembled WGS sequence"/>
</dbReference>
<dbReference type="EMBL" id="WQNF01000006">
    <property type="protein sequence ID" value="MVT65691.1"/>
    <property type="molecule type" value="Genomic_DNA"/>
</dbReference>
<evidence type="ECO:0000259" key="2">
    <source>
        <dbReference type="Pfam" id="PF00266"/>
    </source>
</evidence>
<dbReference type="SUPFAM" id="SSF53383">
    <property type="entry name" value="PLP-dependent transferases"/>
    <property type="match status" value="1"/>
</dbReference>
<evidence type="ECO:0000256" key="1">
    <source>
        <dbReference type="ARBA" id="ARBA00022898"/>
    </source>
</evidence>
<dbReference type="InterPro" id="IPR015421">
    <property type="entry name" value="PyrdxlP-dep_Trfase_major"/>
</dbReference>
<dbReference type="Pfam" id="PF00266">
    <property type="entry name" value="Aminotran_5"/>
    <property type="match status" value="1"/>
</dbReference>
<dbReference type="InterPro" id="IPR015422">
    <property type="entry name" value="PyrdxlP-dep_Trfase_small"/>
</dbReference>
<name>A0A844SS24_9BRAD</name>
<sequence length="393" mass="42775">MIRKFQPRDDMLPSQRHLFEIPHEVCYLNSASYSPLPLKTLEAGRAAVGRKGQPWTIDPGFAGRQHERARSAAARLINAAPDDVALIPAISYGVATVAKALSIPRGSRVIVLENDHSSPVLEWHARAEAQGFVVDTVRQPADGDWTSAMLATIERPGAPPVGVASISSVHWSDGGMIDVDKVQAALRRHGAMFVIDATQSAGVVAMDVTRLDPDAVMFPTYKWLIGPYGRAFLYIAKRHQNGVPLEQTSSGRRNVNSENPVYFGDLAYVDNATRYDMGERDHFITLEMASIGMEMMAEWGAAAVSARLAMLNERIAGGVRDLGLNVPARSVRAPHILSLGMAGGIPKELIARLAAENIHVALRLGRMRISPHVFNDEADVDRLVAVLTKTLRG</sequence>
<dbReference type="Gene3D" id="3.90.1150.10">
    <property type="entry name" value="Aspartate Aminotransferase, domain 1"/>
    <property type="match status" value="1"/>
</dbReference>
<dbReference type="AlphaFoldDB" id="A0A844SS24"/>
<dbReference type="InterPro" id="IPR000192">
    <property type="entry name" value="Aminotrans_V_dom"/>
</dbReference>
<reference evidence="3 4" key="1">
    <citation type="submission" date="2019-12" db="EMBL/GenBank/DDBJ databases">
        <title>Draft genome sequences Bradyrhizobium cajani AMBPC1010, Bradyrhizobium pachyrhizi AMBPC1040 and Bradyrhizobium yuanmingense ALSPC3051, three plant growth promoting strains isolated from nodules of Cajanus cajan L. in Dominican Republic.</title>
        <authorList>
            <person name="Flores-Felix J.D."/>
            <person name="Araujo J."/>
            <person name="Diaz-Alcantara C."/>
            <person name="Gonzalez-Andres F."/>
            <person name="Velazquez E."/>
        </authorList>
    </citation>
    <scope>NUCLEOTIDE SEQUENCE [LARGE SCALE GENOMIC DNA]</scope>
    <source>
        <strain evidence="3 4">1040</strain>
    </source>
</reference>
<comment type="caution">
    <text evidence="3">The sequence shown here is derived from an EMBL/GenBank/DDBJ whole genome shotgun (WGS) entry which is preliminary data.</text>
</comment>
<keyword evidence="1" id="KW-0663">Pyridoxal phosphate</keyword>
<dbReference type="PANTHER" id="PTHR43586:SF15">
    <property type="entry name" value="BLR3095 PROTEIN"/>
    <property type="match status" value="1"/>
</dbReference>
<feature type="domain" description="Aminotransferase class V" evidence="2">
    <location>
        <begin position="62"/>
        <end position="361"/>
    </location>
</feature>
<keyword evidence="4" id="KW-1185">Reference proteome</keyword>
<proteinExistence type="predicted"/>
<organism evidence="3 4">
    <name type="scientific">Bradyrhizobium pachyrhizi</name>
    <dbReference type="NCBI Taxonomy" id="280333"/>
    <lineage>
        <taxon>Bacteria</taxon>
        <taxon>Pseudomonadati</taxon>
        <taxon>Pseudomonadota</taxon>
        <taxon>Alphaproteobacteria</taxon>
        <taxon>Hyphomicrobiales</taxon>
        <taxon>Nitrobacteraceae</taxon>
        <taxon>Bradyrhizobium</taxon>
    </lineage>
</organism>
<dbReference type="PANTHER" id="PTHR43586">
    <property type="entry name" value="CYSTEINE DESULFURASE"/>
    <property type="match status" value="1"/>
</dbReference>
<dbReference type="InterPro" id="IPR015424">
    <property type="entry name" value="PyrdxlP-dep_Trfase"/>
</dbReference>